<name>A0A1G9K3M1_9BACT</name>
<evidence type="ECO:0000313" key="3">
    <source>
        <dbReference type="EMBL" id="SDL44242.1"/>
    </source>
</evidence>
<gene>
    <name evidence="3" type="ORF">SAMN05660860_00640</name>
</gene>
<reference evidence="3 4" key="1">
    <citation type="submission" date="2016-10" db="EMBL/GenBank/DDBJ databases">
        <authorList>
            <person name="de Groot N.N."/>
        </authorList>
    </citation>
    <scope>NUCLEOTIDE SEQUENCE [LARGE SCALE GENOMIC DNA]</scope>
    <source>
        <strain evidence="3 4">DSM 17813</strain>
    </source>
</reference>
<evidence type="ECO:0000313" key="4">
    <source>
        <dbReference type="Proteomes" id="UP000182146"/>
    </source>
</evidence>
<dbReference type="EMBL" id="FNGU01000001">
    <property type="protein sequence ID" value="SDL44242.1"/>
    <property type="molecule type" value="Genomic_DNA"/>
</dbReference>
<dbReference type="InterPro" id="IPR013783">
    <property type="entry name" value="Ig-like_fold"/>
</dbReference>
<feature type="chain" id="PRO_5010374011" evidence="2">
    <location>
        <begin position="22"/>
        <end position="317"/>
    </location>
</feature>
<evidence type="ECO:0000256" key="1">
    <source>
        <dbReference type="SAM" id="MobiDB-lite"/>
    </source>
</evidence>
<dbReference type="SUPFAM" id="SSF49313">
    <property type="entry name" value="Cadherin-like"/>
    <property type="match status" value="1"/>
</dbReference>
<dbReference type="STRING" id="392333.SAMN05660860_00640"/>
<dbReference type="GO" id="GO:0005509">
    <property type="term" value="F:calcium ion binding"/>
    <property type="evidence" value="ECO:0007669"/>
    <property type="project" value="InterPro"/>
</dbReference>
<protein>
    <submittedName>
        <fullName evidence="3">Uncharacterized protein</fullName>
    </submittedName>
</protein>
<dbReference type="Gene3D" id="2.60.40.10">
    <property type="entry name" value="Immunoglobulins"/>
    <property type="match status" value="1"/>
</dbReference>
<dbReference type="PROSITE" id="PS51257">
    <property type="entry name" value="PROKAR_LIPOPROTEIN"/>
    <property type="match status" value="1"/>
</dbReference>
<dbReference type="InterPro" id="IPR015919">
    <property type="entry name" value="Cadherin-like_sf"/>
</dbReference>
<sequence>MKQTLGVVFCLFLLIGLSACRGSEPQDSAVSPQVNGAAPVADAPASGDDVIGQGTMPSVSLHPDPPTAAAEVRARLRNLPGDYELTWERNGRVIDGMHAEVLPKGQVARGDLLTVRVRFEDGEVQAGARVANSPPEILAINFVEPRIHRGVDIVLEPVAFDADGDPVSFRYRWWLNGEEVPGRNNERLPGDLFQKGDRIAVQVIPLDALGDGVPFTGREFTIPPGPPQFVTQPPQSFQSRSYRYEARAEDPDGEPVHYSLAEAPEGMTMDADSGLVRWNLEDAPAGEHRIRIRAVDTEGLEAFQEFTLTLAPAEQPG</sequence>
<accession>A0A1G9K3M1</accession>
<organism evidence="3 4">
    <name type="scientific">Geoalkalibacter ferrihydriticus</name>
    <dbReference type="NCBI Taxonomy" id="392333"/>
    <lineage>
        <taxon>Bacteria</taxon>
        <taxon>Pseudomonadati</taxon>
        <taxon>Thermodesulfobacteriota</taxon>
        <taxon>Desulfuromonadia</taxon>
        <taxon>Desulfuromonadales</taxon>
        <taxon>Geoalkalibacteraceae</taxon>
        <taxon>Geoalkalibacter</taxon>
    </lineage>
</organism>
<proteinExistence type="predicted"/>
<keyword evidence="2" id="KW-0732">Signal</keyword>
<dbReference type="Proteomes" id="UP000182146">
    <property type="component" value="Unassembled WGS sequence"/>
</dbReference>
<feature type="region of interest" description="Disordered" evidence="1">
    <location>
        <begin position="25"/>
        <end position="47"/>
    </location>
</feature>
<feature type="signal peptide" evidence="2">
    <location>
        <begin position="1"/>
        <end position="21"/>
    </location>
</feature>
<dbReference type="AlphaFoldDB" id="A0A1G9K3M1"/>
<evidence type="ECO:0000256" key="2">
    <source>
        <dbReference type="SAM" id="SignalP"/>
    </source>
</evidence>
<dbReference type="GO" id="GO:0016020">
    <property type="term" value="C:membrane"/>
    <property type="evidence" value="ECO:0007669"/>
    <property type="project" value="InterPro"/>
</dbReference>
<feature type="compositionally biased region" description="Polar residues" evidence="1">
    <location>
        <begin position="25"/>
        <end position="34"/>
    </location>
</feature>
<dbReference type="Pfam" id="PF05345">
    <property type="entry name" value="He_PIG"/>
    <property type="match status" value="1"/>
</dbReference>